<dbReference type="EMBL" id="JAVLVT010000002">
    <property type="protein sequence ID" value="MDS1269756.1"/>
    <property type="molecule type" value="Genomic_DNA"/>
</dbReference>
<evidence type="ECO:0000313" key="3">
    <source>
        <dbReference type="EMBL" id="MDS1269756.1"/>
    </source>
</evidence>
<dbReference type="PANTHER" id="PTHR46233">
    <property type="entry name" value="HYDROXYACYLGLUTATHIONE HYDROLASE GLOC"/>
    <property type="match status" value="1"/>
</dbReference>
<dbReference type="Proteomes" id="UP001250214">
    <property type="component" value="Unassembled WGS sequence"/>
</dbReference>
<keyword evidence="4" id="KW-1185">Reference proteome</keyword>
<gene>
    <name evidence="3" type="ORF">RIF23_05550</name>
</gene>
<dbReference type="Pfam" id="PF00753">
    <property type="entry name" value="Lactamase_B"/>
    <property type="match status" value="1"/>
</dbReference>
<dbReference type="SMART" id="SM00849">
    <property type="entry name" value="Lactamase_B"/>
    <property type="match status" value="1"/>
</dbReference>
<dbReference type="RefSeq" id="WP_310911298.1">
    <property type="nucleotide sequence ID" value="NZ_JAVLVT010000002.1"/>
</dbReference>
<proteinExistence type="predicted"/>
<evidence type="ECO:0000256" key="1">
    <source>
        <dbReference type="SAM" id="MobiDB-lite"/>
    </source>
</evidence>
<evidence type="ECO:0000313" key="4">
    <source>
        <dbReference type="Proteomes" id="UP001250214"/>
    </source>
</evidence>
<feature type="domain" description="Metallo-beta-lactamase" evidence="2">
    <location>
        <begin position="69"/>
        <end position="235"/>
    </location>
</feature>
<accession>A0ABU2H384</accession>
<dbReference type="Gene3D" id="3.60.15.10">
    <property type="entry name" value="Ribonuclease Z/Hydroxyacylglutathione hydrolase-like"/>
    <property type="match status" value="1"/>
</dbReference>
<dbReference type="PANTHER" id="PTHR46233:SF4">
    <property type="entry name" value="METALLO-BETA-LACTAMASE DOMAIN-CONTAINING PROTEIN"/>
    <property type="match status" value="1"/>
</dbReference>
<dbReference type="SUPFAM" id="SSF56281">
    <property type="entry name" value="Metallo-hydrolase/oxidoreductase"/>
    <property type="match status" value="1"/>
</dbReference>
<protein>
    <submittedName>
        <fullName evidence="3">MBL fold metallo-hydrolase</fullName>
    </submittedName>
</protein>
<feature type="region of interest" description="Disordered" evidence="1">
    <location>
        <begin position="13"/>
        <end position="42"/>
    </location>
</feature>
<dbReference type="InterPro" id="IPR001279">
    <property type="entry name" value="Metallo-B-lactamas"/>
</dbReference>
<evidence type="ECO:0000259" key="2">
    <source>
        <dbReference type="SMART" id="SM00849"/>
    </source>
</evidence>
<dbReference type="CDD" id="cd06262">
    <property type="entry name" value="metallo-hydrolase-like_MBL-fold"/>
    <property type="match status" value="1"/>
</dbReference>
<comment type="caution">
    <text evidence="3">The sequence shown here is derived from an EMBL/GenBank/DDBJ whole genome shotgun (WGS) entry which is preliminary data.</text>
</comment>
<dbReference type="InterPro" id="IPR051453">
    <property type="entry name" value="MBL_Glyoxalase_II"/>
</dbReference>
<organism evidence="3 4">
    <name type="scientific">Lipingzhangella rawalii</name>
    <dbReference type="NCBI Taxonomy" id="2055835"/>
    <lineage>
        <taxon>Bacteria</taxon>
        <taxon>Bacillati</taxon>
        <taxon>Actinomycetota</taxon>
        <taxon>Actinomycetes</taxon>
        <taxon>Streptosporangiales</taxon>
        <taxon>Nocardiopsidaceae</taxon>
        <taxon>Lipingzhangella</taxon>
    </lineage>
</organism>
<sequence>MSDDVEGAQAVFWKRKRNKGGSADTDPAEAAGSGNSGGDTEATAVRADAVECVVTSGTLTVDGEEFSVTNNTWIVPADEEGVIVVDPAHDAEAILKAVGEREVYLVACTNGYNTHIGAAIEVAERDDADIALHRREVRAWRKLHGIERTPDIEIEGGGQLAVGDLTINILGIPGTSAGSLAFYLPDLGIVFSGDTLLAGQMGTVGDGFVDYTRQLSSIGEVLLTLPNETRVLPDRDEETTVGDEQDNFDRWVAGG</sequence>
<reference evidence="4" key="1">
    <citation type="submission" date="2023-07" db="EMBL/GenBank/DDBJ databases">
        <title>Novel species in the genus Lipingzhangella isolated from Sambhar Salt Lake.</title>
        <authorList>
            <person name="Jiya N."/>
            <person name="Kajale S."/>
            <person name="Sharma A."/>
        </authorList>
    </citation>
    <scope>NUCLEOTIDE SEQUENCE [LARGE SCALE GENOMIC DNA]</scope>
    <source>
        <strain evidence="4">LS1_29</strain>
    </source>
</reference>
<name>A0ABU2H384_9ACTN</name>
<dbReference type="InterPro" id="IPR036866">
    <property type="entry name" value="RibonucZ/Hydroxyglut_hydro"/>
</dbReference>